<evidence type="ECO:0000259" key="3">
    <source>
        <dbReference type="Pfam" id="PF13439"/>
    </source>
</evidence>
<keyword evidence="2" id="KW-0808">Transferase</keyword>
<sequence length="424" mass="44853">MRDSALPGPSRIAHFTDTWLPRRDGVVTSLQTLDRQLRAAGRQSLVVVPRHRDAVAEPGQSLHTLRSLPCGVGQLRLAPLPGRRHTDAIAGWEPDLVHVHTVGPIGLLGVYAATRLGVPLVHTYHTDLHAYADAYRVPTRALQLAVAAYRRRLAPGGRPAMRTVGDNPRRALVDEGLRLLFGQSDAVVLPTRAILDRVRLPVPADRLHVLPTGVEGRTVRSSEVMAFRQRHGVSTRDRLVLSVGRVTAEKGIDLLLPAFARVLAAEPRARLVLVGTVYDREALSAALRASGLGRRVVLAGELAPQRVAAAYAAAVQSGGVLAFASRTDTQGLVLSEAAHAGLPCVMVDAELLAAGPLAGAALCAPATTAGFGAAIERLLANPVLAGALADRARRAVLAHTPQAYVTSMLSIYAAAAGVRDRMAA</sequence>
<dbReference type="InterPro" id="IPR028098">
    <property type="entry name" value="Glyco_trans_4-like_N"/>
</dbReference>
<protein>
    <submittedName>
        <fullName evidence="4">Glycosyltransferase family 4 protein</fullName>
    </submittedName>
</protein>
<dbReference type="PANTHER" id="PTHR45947">
    <property type="entry name" value="SULFOQUINOVOSYL TRANSFERASE SQD2"/>
    <property type="match status" value="1"/>
</dbReference>
<dbReference type="PANTHER" id="PTHR45947:SF3">
    <property type="entry name" value="SULFOQUINOVOSYL TRANSFERASE SQD2"/>
    <property type="match status" value="1"/>
</dbReference>
<dbReference type="Pfam" id="PF13439">
    <property type="entry name" value="Glyco_transf_4"/>
    <property type="match status" value="1"/>
</dbReference>
<comment type="caution">
    <text evidence="4">The sequence shown here is derived from an EMBL/GenBank/DDBJ whole genome shotgun (WGS) entry which is preliminary data.</text>
</comment>
<gene>
    <name evidence="4" type="ORF">GCM10009765_39700</name>
</gene>
<feature type="domain" description="Glycosyltransferase subfamily 4-like N-terminal" evidence="3">
    <location>
        <begin position="24"/>
        <end position="214"/>
    </location>
</feature>
<keyword evidence="5" id="KW-1185">Reference proteome</keyword>
<evidence type="ECO:0000256" key="2">
    <source>
        <dbReference type="ARBA" id="ARBA00022679"/>
    </source>
</evidence>
<dbReference type="SUPFAM" id="SSF53756">
    <property type="entry name" value="UDP-Glycosyltransferase/glycogen phosphorylase"/>
    <property type="match status" value="1"/>
</dbReference>
<proteinExistence type="predicted"/>
<reference evidence="4 5" key="1">
    <citation type="journal article" date="2019" name="Int. J. Syst. Evol. Microbiol.">
        <title>The Global Catalogue of Microorganisms (GCM) 10K type strain sequencing project: providing services to taxonomists for standard genome sequencing and annotation.</title>
        <authorList>
            <consortium name="The Broad Institute Genomics Platform"/>
            <consortium name="The Broad Institute Genome Sequencing Center for Infectious Disease"/>
            <person name="Wu L."/>
            <person name="Ma J."/>
        </authorList>
    </citation>
    <scope>NUCLEOTIDE SEQUENCE [LARGE SCALE GENOMIC DNA]</scope>
    <source>
        <strain evidence="4 5">JCM 14718</strain>
    </source>
</reference>
<evidence type="ECO:0000313" key="5">
    <source>
        <dbReference type="Proteomes" id="UP001500618"/>
    </source>
</evidence>
<dbReference type="Proteomes" id="UP001500618">
    <property type="component" value="Unassembled WGS sequence"/>
</dbReference>
<keyword evidence="1" id="KW-0328">Glycosyltransferase</keyword>
<dbReference type="EMBL" id="BAAANY010000014">
    <property type="protein sequence ID" value="GAA1686308.1"/>
    <property type="molecule type" value="Genomic_DNA"/>
</dbReference>
<evidence type="ECO:0000313" key="4">
    <source>
        <dbReference type="EMBL" id="GAA1686308.1"/>
    </source>
</evidence>
<dbReference type="InterPro" id="IPR050194">
    <property type="entry name" value="Glycosyltransferase_grp1"/>
</dbReference>
<dbReference type="Pfam" id="PF13692">
    <property type="entry name" value="Glyco_trans_1_4"/>
    <property type="match status" value="1"/>
</dbReference>
<organism evidence="4 5">
    <name type="scientific">Fodinicola feengrottensis</name>
    <dbReference type="NCBI Taxonomy" id="435914"/>
    <lineage>
        <taxon>Bacteria</taxon>
        <taxon>Bacillati</taxon>
        <taxon>Actinomycetota</taxon>
        <taxon>Actinomycetes</taxon>
        <taxon>Mycobacteriales</taxon>
        <taxon>Fodinicola</taxon>
    </lineage>
</organism>
<accession>A0ABN2HEL9</accession>
<dbReference type="RefSeq" id="WP_344311721.1">
    <property type="nucleotide sequence ID" value="NZ_BAAANY010000014.1"/>
</dbReference>
<evidence type="ECO:0000256" key="1">
    <source>
        <dbReference type="ARBA" id="ARBA00022676"/>
    </source>
</evidence>
<name>A0ABN2HEL9_9ACTN</name>
<dbReference type="Gene3D" id="3.40.50.2000">
    <property type="entry name" value="Glycogen Phosphorylase B"/>
    <property type="match status" value="2"/>
</dbReference>